<dbReference type="CDD" id="cd05660">
    <property type="entry name" value="M28_like_PA"/>
    <property type="match status" value="1"/>
</dbReference>
<evidence type="ECO:0000256" key="6">
    <source>
        <dbReference type="ARBA" id="ARBA00022833"/>
    </source>
</evidence>
<dbReference type="Gene3D" id="3.40.630.10">
    <property type="entry name" value="Zn peptidases"/>
    <property type="match status" value="1"/>
</dbReference>
<keyword evidence="2" id="KW-0645">Protease</keyword>
<keyword evidence="3" id="KW-0479">Metal-binding</keyword>
<dbReference type="RefSeq" id="WP_306729358.1">
    <property type="nucleotide sequence ID" value="NZ_JAVDDT010000012.1"/>
</dbReference>
<evidence type="ECO:0000313" key="8">
    <source>
        <dbReference type="EMBL" id="MDQ2070861.1"/>
    </source>
</evidence>
<organism evidence="8 9">
    <name type="scientific">Natronospira bacteriovora</name>
    <dbReference type="NCBI Taxonomy" id="3069753"/>
    <lineage>
        <taxon>Bacteria</taxon>
        <taxon>Pseudomonadati</taxon>
        <taxon>Pseudomonadota</taxon>
        <taxon>Gammaproteobacteria</taxon>
        <taxon>Natronospirales</taxon>
        <taxon>Natronospiraceae</taxon>
        <taxon>Natronospira</taxon>
    </lineage>
</organism>
<dbReference type="InterPro" id="IPR046450">
    <property type="entry name" value="PA_dom_sf"/>
</dbReference>
<dbReference type="Gene3D" id="3.50.30.30">
    <property type="match status" value="1"/>
</dbReference>
<evidence type="ECO:0000256" key="2">
    <source>
        <dbReference type="ARBA" id="ARBA00022670"/>
    </source>
</evidence>
<dbReference type="Pfam" id="PF04389">
    <property type="entry name" value="Peptidase_M28"/>
    <property type="match status" value="1"/>
</dbReference>
<keyword evidence="5" id="KW-0378">Hydrolase</keyword>
<keyword evidence="9" id="KW-1185">Reference proteome</keyword>
<dbReference type="PANTHER" id="PTHR12147">
    <property type="entry name" value="METALLOPEPTIDASE M28 FAMILY MEMBER"/>
    <property type="match status" value="1"/>
</dbReference>
<dbReference type="InterPro" id="IPR045175">
    <property type="entry name" value="M28_fam"/>
</dbReference>
<keyword evidence="1" id="KW-0031">Aminopeptidase</keyword>
<keyword evidence="6" id="KW-0862">Zinc</keyword>
<proteinExistence type="predicted"/>
<dbReference type="Proteomes" id="UP001239019">
    <property type="component" value="Unassembled WGS sequence"/>
</dbReference>
<evidence type="ECO:0000256" key="3">
    <source>
        <dbReference type="ARBA" id="ARBA00022723"/>
    </source>
</evidence>
<comment type="caution">
    <text evidence="8">The sequence shown here is derived from an EMBL/GenBank/DDBJ whole genome shotgun (WGS) entry which is preliminary data.</text>
</comment>
<evidence type="ECO:0000256" key="1">
    <source>
        <dbReference type="ARBA" id="ARBA00022438"/>
    </source>
</evidence>
<evidence type="ECO:0000259" key="7">
    <source>
        <dbReference type="Pfam" id="PF04389"/>
    </source>
</evidence>
<gene>
    <name evidence="8" type="ORF">RBH19_13365</name>
</gene>
<evidence type="ECO:0000256" key="4">
    <source>
        <dbReference type="ARBA" id="ARBA00022729"/>
    </source>
</evidence>
<sequence length="553" mass="61084">MLSRRLLMITPAAAGMILIVACGDTSRSAPEQLISEDKLHEHIAVLASDGFQGRAPATEGGRKTVAYLSEQLQALLLAPGNEGRYTQTVDMVSVRLGQEPELSLSGDGFSQTLRYGDEMMIWSPLQESDIEVSDSELVFVGYGSVAPEYDWDDYAGLDLEGKTVVMLVNDPGFASGDDALFNGRAMTYYGRWTYKFEEAARQGARGALIIHEDEAAGYGWEVVSGSWSGPQLALDHDGDDPQLALEGWLSLSAAEALFEASGHDLDALREAARQPGFEAVALDARARTRLENRFERSRSDNVIAYLPGSKRPDEAIIFTAHWDHLGVDEEDDSLIYNGAVDNASGTAAVLELARVFSEMDTAPERSIVFLLVTAEEQGLLGSRFYGENPVFPLSKTVAGINLDSMNVFGPTRDVTVVGYGNSALDEHLRRAAKAQGRHLRPEPHPERGYFYRSDHFSLARHGVPVLYPNPGIDHVERGVEFGEAWMADYQQNRYHRPADEYDPAWDLSGLALDTALVMRVALALANSKDWPNWQQDNEFRAIRDESRRAEKNH</sequence>
<dbReference type="CDD" id="cd04821">
    <property type="entry name" value="PA_M28_1_2"/>
    <property type="match status" value="1"/>
</dbReference>
<keyword evidence="4" id="KW-0732">Signal</keyword>
<protein>
    <submittedName>
        <fullName evidence="8">M28 family metallopeptidase</fullName>
    </submittedName>
</protein>
<dbReference type="EMBL" id="JAVDDT010000012">
    <property type="protein sequence ID" value="MDQ2070861.1"/>
    <property type="molecule type" value="Genomic_DNA"/>
</dbReference>
<name>A0ABU0W9Z8_9GAMM</name>
<evidence type="ECO:0000313" key="9">
    <source>
        <dbReference type="Proteomes" id="UP001239019"/>
    </source>
</evidence>
<accession>A0ABU0W9Z8</accession>
<feature type="domain" description="Peptidase M28" evidence="7">
    <location>
        <begin position="301"/>
        <end position="506"/>
    </location>
</feature>
<dbReference type="PROSITE" id="PS51257">
    <property type="entry name" value="PROKAR_LIPOPROTEIN"/>
    <property type="match status" value="1"/>
</dbReference>
<dbReference type="InterPro" id="IPR007484">
    <property type="entry name" value="Peptidase_M28"/>
</dbReference>
<dbReference type="PANTHER" id="PTHR12147:SF56">
    <property type="entry name" value="AMINOPEPTIDASE YDR415C-RELATED"/>
    <property type="match status" value="1"/>
</dbReference>
<evidence type="ECO:0000256" key="5">
    <source>
        <dbReference type="ARBA" id="ARBA00022801"/>
    </source>
</evidence>
<dbReference type="SUPFAM" id="SSF53187">
    <property type="entry name" value="Zn-dependent exopeptidases"/>
    <property type="match status" value="1"/>
</dbReference>
<dbReference type="SUPFAM" id="SSF52025">
    <property type="entry name" value="PA domain"/>
    <property type="match status" value="1"/>
</dbReference>
<reference evidence="8 9" key="1">
    <citation type="submission" date="2023-08" db="EMBL/GenBank/DDBJ databases">
        <title>Whole-genome sequencing of halo(alkali)philic microorganisms from hypersaline lakes.</title>
        <authorList>
            <person name="Sorokin D.Y."/>
            <person name="Abbas B."/>
            <person name="Merkel A.Y."/>
        </authorList>
    </citation>
    <scope>NUCLEOTIDE SEQUENCE [LARGE SCALE GENOMIC DNA]</scope>
    <source>
        <strain evidence="8 9">AB-CW4</strain>
    </source>
</reference>